<evidence type="ECO:0000313" key="2">
    <source>
        <dbReference type="Proteomes" id="UP001295684"/>
    </source>
</evidence>
<comment type="caution">
    <text evidence="1">The sequence shown here is derived from an EMBL/GenBank/DDBJ whole genome shotgun (WGS) entry which is preliminary data.</text>
</comment>
<proteinExistence type="predicted"/>
<gene>
    <name evidence="1" type="ORF">ECRASSUSDP1_LOCUS18748</name>
</gene>
<dbReference type="Proteomes" id="UP001295684">
    <property type="component" value="Unassembled WGS sequence"/>
</dbReference>
<name>A0AAD1XRC0_EUPCR</name>
<reference evidence="1" key="1">
    <citation type="submission" date="2023-07" db="EMBL/GenBank/DDBJ databases">
        <authorList>
            <consortium name="AG Swart"/>
            <person name="Singh M."/>
            <person name="Singh A."/>
            <person name="Seah K."/>
            <person name="Emmerich C."/>
        </authorList>
    </citation>
    <scope>NUCLEOTIDE SEQUENCE</scope>
    <source>
        <strain evidence="1">DP1</strain>
    </source>
</reference>
<accession>A0AAD1XRC0</accession>
<evidence type="ECO:0000313" key="1">
    <source>
        <dbReference type="EMBL" id="CAI2377364.1"/>
    </source>
</evidence>
<dbReference type="EMBL" id="CAMPGE010018999">
    <property type="protein sequence ID" value="CAI2377364.1"/>
    <property type="molecule type" value="Genomic_DNA"/>
</dbReference>
<sequence>MNKEEMFLYNDDVNGNKIVLLYNDDEEEEQEDQNEHIQSQEFYRIKGKNSSLPREPVSTIVKRPATGSMRRNLKNARGATKRNNYNMGMVNMSKRLKTSSKKQREGLKGRMIMTQSSPFIKRGIQKPTSPERDEMGGFTRKAQSRVSRYNFNKKEMETYSNFVELIAMFDSQSMADILEDVLKDAEELKGK</sequence>
<protein>
    <submittedName>
        <fullName evidence="1">Uncharacterized protein</fullName>
    </submittedName>
</protein>
<keyword evidence="2" id="KW-1185">Reference proteome</keyword>
<organism evidence="1 2">
    <name type="scientific">Euplotes crassus</name>
    <dbReference type="NCBI Taxonomy" id="5936"/>
    <lineage>
        <taxon>Eukaryota</taxon>
        <taxon>Sar</taxon>
        <taxon>Alveolata</taxon>
        <taxon>Ciliophora</taxon>
        <taxon>Intramacronucleata</taxon>
        <taxon>Spirotrichea</taxon>
        <taxon>Hypotrichia</taxon>
        <taxon>Euplotida</taxon>
        <taxon>Euplotidae</taxon>
        <taxon>Moneuplotes</taxon>
    </lineage>
</organism>
<dbReference type="AlphaFoldDB" id="A0AAD1XRC0"/>